<keyword evidence="3" id="KW-1185">Reference proteome</keyword>
<organism evidence="2 3">
    <name type="scientific">Vibrio thalassae</name>
    <dbReference type="NCBI Taxonomy" id="1243014"/>
    <lineage>
        <taxon>Bacteria</taxon>
        <taxon>Pseudomonadati</taxon>
        <taxon>Pseudomonadota</taxon>
        <taxon>Gammaproteobacteria</taxon>
        <taxon>Vibrionales</taxon>
        <taxon>Vibrionaceae</taxon>
        <taxon>Vibrio</taxon>
    </lineage>
</organism>
<dbReference type="OrthoDB" id="9097160at2"/>
<dbReference type="InterPro" id="IPR006750">
    <property type="entry name" value="YdcZ"/>
</dbReference>
<name>A0A240EL17_9VIBR</name>
<dbReference type="AlphaFoldDB" id="A0A240EL17"/>
<proteinExistence type="predicted"/>
<keyword evidence="1" id="KW-0812">Transmembrane</keyword>
<sequence length="156" mass="16247">MANLTNVVLVILSILVGIGLVSQAGVNAQLKLGMSSSLQAAFVSFIVGTVVLGVLVVIEGKPWFPQGSLASLPWWAWLGGCLGAFNIAMSIYLAPQLGALALAISIVCGQVVASIFYDQYGLLGYPTIEMTPQRIGGALLIVLGVLLVTYQPNKSG</sequence>
<dbReference type="Proteomes" id="UP000219336">
    <property type="component" value="Unassembled WGS sequence"/>
</dbReference>
<feature type="transmembrane region" description="Helical" evidence="1">
    <location>
        <begin position="74"/>
        <end position="93"/>
    </location>
</feature>
<dbReference type="PANTHER" id="PTHR34821">
    <property type="entry name" value="INNER MEMBRANE PROTEIN YDCZ"/>
    <property type="match status" value="1"/>
</dbReference>
<evidence type="ECO:0000313" key="2">
    <source>
        <dbReference type="EMBL" id="SNX48913.1"/>
    </source>
</evidence>
<protein>
    <recommendedName>
        <fullName evidence="4">Inner membrane protein YdcZ</fullName>
    </recommendedName>
</protein>
<keyword evidence="1" id="KW-0472">Membrane</keyword>
<accession>A0A240EL17</accession>
<evidence type="ECO:0000256" key="1">
    <source>
        <dbReference type="SAM" id="Phobius"/>
    </source>
</evidence>
<feature type="transmembrane region" description="Helical" evidence="1">
    <location>
        <begin position="38"/>
        <end position="58"/>
    </location>
</feature>
<feature type="transmembrane region" description="Helical" evidence="1">
    <location>
        <begin position="132"/>
        <end position="150"/>
    </location>
</feature>
<dbReference type="GO" id="GO:0005886">
    <property type="term" value="C:plasma membrane"/>
    <property type="evidence" value="ECO:0007669"/>
    <property type="project" value="TreeGrafter"/>
</dbReference>
<dbReference type="RefSeq" id="WP_096994034.1">
    <property type="nucleotide sequence ID" value="NZ_JBHSII010000001.1"/>
</dbReference>
<feature type="transmembrane region" description="Helical" evidence="1">
    <location>
        <begin position="100"/>
        <end position="120"/>
    </location>
</feature>
<reference evidence="3" key="1">
    <citation type="submission" date="2016-06" db="EMBL/GenBank/DDBJ databases">
        <authorList>
            <person name="Rodrigo-Torres L."/>
            <person name="Arahal R.D."/>
            <person name="Lucena T."/>
        </authorList>
    </citation>
    <scope>NUCLEOTIDE SEQUENCE [LARGE SCALE GENOMIC DNA]</scope>
    <source>
        <strain evidence="3">CECT8203</strain>
    </source>
</reference>
<evidence type="ECO:0000313" key="3">
    <source>
        <dbReference type="Proteomes" id="UP000219336"/>
    </source>
</evidence>
<evidence type="ECO:0008006" key="4">
    <source>
        <dbReference type="Google" id="ProtNLM"/>
    </source>
</evidence>
<dbReference type="PANTHER" id="PTHR34821:SF2">
    <property type="entry name" value="INNER MEMBRANE PROTEIN YDCZ"/>
    <property type="match status" value="1"/>
</dbReference>
<gene>
    <name evidence="2" type="ORF">VTH8203_02550</name>
</gene>
<keyword evidence="1" id="KW-1133">Transmembrane helix</keyword>
<dbReference type="Pfam" id="PF04657">
    <property type="entry name" value="DMT_YdcZ"/>
    <property type="match status" value="1"/>
</dbReference>
<feature type="transmembrane region" description="Helical" evidence="1">
    <location>
        <begin position="6"/>
        <end position="26"/>
    </location>
</feature>
<dbReference type="EMBL" id="OANU01000040">
    <property type="protein sequence ID" value="SNX48913.1"/>
    <property type="molecule type" value="Genomic_DNA"/>
</dbReference>